<dbReference type="InterPro" id="IPR002557">
    <property type="entry name" value="Chitin-bd_dom"/>
</dbReference>
<dbReference type="OrthoDB" id="10065127at2759"/>
<evidence type="ECO:0000256" key="1">
    <source>
        <dbReference type="SAM" id="MobiDB-lite"/>
    </source>
</evidence>
<dbReference type="EMBL" id="BDGG01000003">
    <property type="protein sequence ID" value="GAU94793.1"/>
    <property type="molecule type" value="Genomic_DNA"/>
</dbReference>
<proteinExistence type="predicted"/>
<accession>A0A1D1V7I6</accession>
<feature type="region of interest" description="Disordered" evidence="1">
    <location>
        <begin position="56"/>
        <end position="85"/>
    </location>
</feature>
<feature type="chain" id="PRO_5008898130" description="Chitin-binding type-2 domain-containing protein" evidence="2">
    <location>
        <begin position="26"/>
        <end position="211"/>
    </location>
</feature>
<organism evidence="4 5">
    <name type="scientific">Ramazzottius varieornatus</name>
    <name type="common">Water bear</name>
    <name type="synonym">Tardigrade</name>
    <dbReference type="NCBI Taxonomy" id="947166"/>
    <lineage>
        <taxon>Eukaryota</taxon>
        <taxon>Metazoa</taxon>
        <taxon>Ecdysozoa</taxon>
        <taxon>Tardigrada</taxon>
        <taxon>Eutardigrada</taxon>
        <taxon>Parachela</taxon>
        <taxon>Hypsibioidea</taxon>
        <taxon>Ramazzottiidae</taxon>
        <taxon>Ramazzottius</taxon>
    </lineage>
</organism>
<gene>
    <name evidence="4" type="primary">RvY_06508</name>
    <name evidence="4" type="synonym">RvY_06508.1</name>
    <name evidence="4" type="ORF">RvY_06508-1</name>
</gene>
<dbReference type="Proteomes" id="UP000186922">
    <property type="component" value="Unassembled WGS sequence"/>
</dbReference>
<dbReference type="InterPro" id="IPR036508">
    <property type="entry name" value="Chitin-bd_dom_sf"/>
</dbReference>
<evidence type="ECO:0000259" key="3">
    <source>
        <dbReference type="PROSITE" id="PS50940"/>
    </source>
</evidence>
<dbReference type="SUPFAM" id="SSF57625">
    <property type="entry name" value="Invertebrate chitin-binding proteins"/>
    <property type="match status" value="1"/>
</dbReference>
<name>A0A1D1V7I6_RAMVA</name>
<dbReference type="Pfam" id="PF01607">
    <property type="entry name" value="CBM_14"/>
    <property type="match status" value="1"/>
</dbReference>
<comment type="caution">
    <text evidence="4">The sequence shown here is derived from an EMBL/GenBank/DDBJ whole genome shotgun (WGS) entry which is preliminary data.</text>
</comment>
<feature type="domain" description="Chitin-binding type-2" evidence="3">
    <location>
        <begin position="118"/>
        <end position="183"/>
    </location>
</feature>
<keyword evidence="2" id="KW-0732">Signal</keyword>
<evidence type="ECO:0000256" key="2">
    <source>
        <dbReference type="SAM" id="SignalP"/>
    </source>
</evidence>
<dbReference type="GO" id="GO:0005576">
    <property type="term" value="C:extracellular region"/>
    <property type="evidence" value="ECO:0007669"/>
    <property type="project" value="InterPro"/>
</dbReference>
<feature type="signal peptide" evidence="2">
    <location>
        <begin position="1"/>
        <end position="25"/>
    </location>
</feature>
<reference evidence="4 5" key="1">
    <citation type="journal article" date="2016" name="Nat. Commun.">
        <title>Extremotolerant tardigrade genome and improved radiotolerance of human cultured cells by tardigrade-unique protein.</title>
        <authorList>
            <person name="Hashimoto T."/>
            <person name="Horikawa D.D."/>
            <person name="Saito Y."/>
            <person name="Kuwahara H."/>
            <person name="Kozuka-Hata H."/>
            <person name="Shin-I T."/>
            <person name="Minakuchi Y."/>
            <person name="Ohishi K."/>
            <person name="Motoyama A."/>
            <person name="Aizu T."/>
            <person name="Enomoto A."/>
            <person name="Kondo K."/>
            <person name="Tanaka S."/>
            <person name="Hara Y."/>
            <person name="Koshikawa S."/>
            <person name="Sagara H."/>
            <person name="Miura T."/>
            <person name="Yokobori S."/>
            <person name="Miyagawa K."/>
            <person name="Suzuki Y."/>
            <person name="Kubo T."/>
            <person name="Oyama M."/>
            <person name="Kohara Y."/>
            <person name="Fujiyama A."/>
            <person name="Arakawa K."/>
            <person name="Katayama T."/>
            <person name="Toyoda A."/>
            <person name="Kunieda T."/>
        </authorList>
    </citation>
    <scope>NUCLEOTIDE SEQUENCE [LARGE SCALE GENOMIC DNA]</scope>
    <source>
        <strain evidence="4 5">YOKOZUNA-1</strain>
    </source>
</reference>
<protein>
    <recommendedName>
        <fullName evidence="3">Chitin-binding type-2 domain-containing protein</fullName>
    </recommendedName>
</protein>
<dbReference type="GO" id="GO:0008061">
    <property type="term" value="F:chitin binding"/>
    <property type="evidence" value="ECO:0007669"/>
    <property type="project" value="InterPro"/>
</dbReference>
<keyword evidence="5" id="KW-1185">Reference proteome</keyword>
<dbReference type="AlphaFoldDB" id="A0A1D1V7I6"/>
<evidence type="ECO:0000313" key="4">
    <source>
        <dbReference type="EMBL" id="GAU94793.1"/>
    </source>
</evidence>
<sequence>MVCQRTSLLFWLVWIISWCSIVVQSLPAPGSHGAENSGSNHNSNNIRPANLQAAHNSVQNHPPYNPPQQFHSGNQQGSVNGPNSINMEAASSNSYGSYSGGGGGYDGGSNYGGDNNYGFDCYGKKPGMYGDASYDCRIYHVCQADGRSDTLYCPKWTRFNNYNGVCDWHFKVKWITTVILCTKKTPTAPAVPTTVAGPLTEVAAAAEGTRL</sequence>
<dbReference type="PROSITE" id="PS50940">
    <property type="entry name" value="CHIT_BIND_II"/>
    <property type="match status" value="1"/>
</dbReference>
<evidence type="ECO:0000313" key="5">
    <source>
        <dbReference type="Proteomes" id="UP000186922"/>
    </source>
</evidence>